<protein>
    <submittedName>
        <fullName evidence="1">Uncharacterized protein</fullName>
    </submittedName>
</protein>
<organism evidence="1 2">
    <name type="scientific">Selenomonas ruminantium</name>
    <dbReference type="NCBI Taxonomy" id="971"/>
    <lineage>
        <taxon>Bacteria</taxon>
        <taxon>Bacillati</taxon>
        <taxon>Bacillota</taxon>
        <taxon>Negativicutes</taxon>
        <taxon>Selenomonadales</taxon>
        <taxon>Selenomonadaceae</taxon>
        <taxon>Selenomonas</taxon>
    </lineage>
</organism>
<dbReference type="EMBL" id="FNJQ01000030">
    <property type="protein sequence ID" value="SDP63261.1"/>
    <property type="molecule type" value="Genomic_DNA"/>
</dbReference>
<evidence type="ECO:0000313" key="1">
    <source>
        <dbReference type="EMBL" id="SDP63261.1"/>
    </source>
</evidence>
<proteinExistence type="predicted"/>
<dbReference type="RefSeq" id="WP_074573134.1">
    <property type="nucleotide sequence ID" value="NZ_FNJQ01000030.1"/>
</dbReference>
<gene>
    <name evidence="1" type="ORF">SAMN05216366_13036</name>
</gene>
<accession>A0A1H0UAU7</accession>
<sequence>MSELDWYFKLEDGTQDEDLCDVNDKSLMYERLAMKMAAQMFDRIYDRVYTFAHEEESYFYGDNPTIWDQLKADAEHGEFINREQLEVKCSKCLEEYSELEIYLLWVYVIDQSTHCTVYDNKPELGECIHTITDIVLAKLYRAAEQENRE</sequence>
<name>A0A1H0UAU7_SELRU</name>
<dbReference type="AlphaFoldDB" id="A0A1H0UAU7"/>
<dbReference type="Proteomes" id="UP000182412">
    <property type="component" value="Unassembled WGS sequence"/>
</dbReference>
<reference evidence="1 2" key="1">
    <citation type="submission" date="2016-10" db="EMBL/GenBank/DDBJ databases">
        <authorList>
            <person name="de Groot N.N."/>
        </authorList>
    </citation>
    <scope>NUCLEOTIDE SEQUENCE [LARGE SCALE GENOMIC DNA]</scope>
    <source>
        <strain evidence="1 2">S137</strain>
    </source>
</reference>
<dbReference type="OrthoDB" id="1665178at2"/>
<evidence type="ECO:0000313" key="2">
    <source>
        <dbReference type="Proteomes" id="UP000182412"/>
    </source>
</evidence>